<feature type="chain" id="PRO_5002947109" description="TPM domain-containing protein" evidence="3">
    <location>
        <begin position="35"/>
        <end position="254"/>
    </location>
</feature>
<keyword evidence="2" id="KW-0472">Membrane</keyword>
<gene>
    <name evidence="5" type="ordered locus">EUBELI_01830</name>
</gene>
<reference evidence="5" key="1">
    <citation type="journal article" date="2009" name="Proc. Natl. Acad. Sci. U.S.A.">
        <title>Characterizing a model human gut microbiota composed of members of its two dominant bacterial phyla.</title>
        <authorList>
            <person name="Mahowald M.A."/>
            <person name="Rey F.E."/>
            <person name="Seedorf H."/>
            <person name="Turnbaugh P.J."/>
            <person name="Fulton R.S."/>
            <person name="Wollam A."/>
            <person name="Shah N."/>
            <person name="Wang C."/>
            <person name="Magrini V."/>
            <person name="Wilson R.K."/>
            <person name="Cantarel B.L."/>
            <person name="Coutinho P.M."/>
            <person name="Henrissat B."/>
            <person name="Crock L.W."/>
            <person name="Russell A."/>
            <person name="Verberkmoes N.C."/>
            <person name="Hettich R.L."/>
            <person name="Gordon J.I."/>
        </authorList>
    </citation>
    <scope>NUCLEOTIDE SEQUENCE [LARGE SCALE GENOMIC DNA]</scope>
    <source>
        <strain evidence="5">ATCC 27750</strain>
    </source>
</reference>
<evidence type="ECO:0000259" key="4">
    <source>
        <dbReference type="Pfam" id="PF04536"/>
    </source>
</evidence>
<evidence type="ECO:0000256" key="3">
    <source>
        <dbReference type="SAM" id="SignalP"/>
    </source>
</evidence>
<proteinExistence type="predicted"/>
<dbReference type="GeneID" id="41356480"/>
<dbReference type="RefSeq" id="WP_012740051.1">
    <property type="nucleotide sequence ID" value="NC_012778.1"/>
</dbReference>
<feature type="signal peptide" evidence="3">
    <location>
        <begin position="1"/>
        <end position="34"/>
    </location>
</feature>
<dbReference type="EMBL" id="CP001104">
    <property type="protein sequence ID" value="ACR72819.1"/>
    <property type="molecule type" value="Genomic_DNA"/>
</dbReference>
<feature type="compositionally biased region" description="Gly residues" evidence="1">
    <location>
        <begin position="241"/>
        <end position="254"/>
    </location>
</feature>
<dbReference type="Pfam" id="PF04536">
    <property type="entry name" value="TPM_phosphatase"/>
    <property type="match status" value="1"/>
</dbReference>
<evidence type="ECO:0000256" key="1">
    <source>
        <dbReference type="SAM" id="MobiDB-lite"/>
    </source>
</evidence>
<organism evidence="5 6">
    <name type="scientific">Lachnospira eligens (strain ATCC 27750 / DSM 3376 / VPI C15-48 / C15-B4)</name>
    <name type="common">Eubacterium eligens</name>
    <dbReference type="NCBI Taxonomy" id="515620"/>
    <lineage>
        <taxon>Bacteria</taxon>
        <taxon>Bacillati</taxon>
        <taxon>Bacillota</taxon>
        <taxon>Clostridia</taxon>
        <taxon>Lachnospirales</taxon>
        <taxon>Lachnospiraceae</taxon>
        <taxon>Lachnospira</taxon>
    </lineage>
</organism>
<evidence type="ECO:0000313" key="6">
    <source>
        <dbReference type="Proteomes" id="UP000001476"/>
    </source>
</evidence>
<dbReference type="InterPro" id="IPR007621">
    <property type="entry name" value="TPM_dom"/>
</dbReference>
<dbReference type="HOGENOM" id="CLU_1093012_0_0_9"/>
<dbReference type="STRING" id="515620.EUBELI_01830"/>
<dbReference type="KEGG" id="eel:EUBELI_01830"/>
<dbReference type="AlphaFoldDB" id="C4Z3Z4"/>
<accession>C4Z3Z4</accession>
<feature type="region of interest" description="Disordered" evidence="1">
    <location>
        <begin position="233"/>
        <end position="254"/>
    </location>
</feature>
<keyword evidence="2" id="KW-0812">Transmembrane</keyword>
<feature type="transmembrane region" description="Helical" evidence="2">
    <location>
        <begin position="174"/>
        <end position="193"/>
    </location>
</feature>
<evidence type="ECO:0000256" key="2">
    <source>
        <dbReference type="SAM" id="Phobius"/>
    </source>
</evidence>
<keyword evidence="3" id="KW-0732">Signal</keyword>
<keyword evidence="6" id="KW-1185">Reference proteome</keyword>
<dbReference type="Gene3D" id="3.10.310.50">
    <property type="match status" value="1"/>
</dbReference>
<keyword evidence="2" id="KW-1133">Transmembrane helix</keyword>
<protein>
    <recommendedName>
        <fullName evidence="4">TPM domain-containing protein</fullName>
    </recommendedName>
</protein>
<sequence>MMKISRKMKALMSVIMACIMCVGVLFSMKSDVYADSSKEYVYDNAGILTADEISKLKSQCKKASADSECDIVIITTNIGHDGSTMDSYLKQFLDDNGYSQNAVIYGVDMKSRADRMYTQGKAGTDVSQSTIDDIGEKCEGYLSDKDYYKAFSTYVKKMNMCMTTSIVKKLTYKMWIKLLIALGVAVAAVLTMMHNAKARMTVSTTEYTKDHNFKVNDRRDVFINTTVVTRHIEHNNNSSSSGGGGGNSGYGGHF</sequence>
<dbReference type="Proteomes" id="UP000001476">
    <property type="component" value="Chromosome"/>
</dbReference>
<evidence type="ECO:0000313" key="5">
    <source>
        <dbReference type="EMBL" id="ACR72819.1"/>
    </source>
</evidence>
<dbReference type="eggNOG" id="COG1512">
    <property type="taxonomic scope" value="Bacteria"/>
</dbReference>
<name>C4Z3Z4_LACE2</name>
<feature type="domain" description="TPM" evidence="4">
    <location>
        <begin position="41"/>
        <end position="159"/>
    </location>
</feature>